<dbReference type="InterPro" id="IPR001356">
    <property type="entry name" value="HD"/>
</dbReference>
<dbReference type="InterPro" id="IPR009057">
    <property type="entry name" value="Homeodomain-like_sf"/>
</dbReference>
<dbReference type="Proteomes" id="UP000035682">
    <property type="component" value="Unplaced"/>
</dbReference>
<dbReference type="Gene3D" id="1.10.10.60">
    <property type="entry name" value="Homeodomain-like"/>
    <property type="match status" value="1"/>
</dbReference>
<dbReference type="GeneID" id="36374506"/>
<keyword evidence="2 3" id="KW-0371">Homeobox</keyword>
<dbReference type="WBParaSite" id="SRAE_1000041500.1">
    <property type="protein sequence ID" value="SRAE_1000041500.1"/>
    <property type="gene ID" value="WBGene00257011"/>
</dbReference>
<keyword evidence="2 3" id="KW-0238">DNA-binding</keyword>
<sequence>MNIIGLQYLTIYCEAYIQVPPSYNYVNSTSFPDKTISIGTIEAWIHDHPKVLIKFHCLEGINSNESNLFYSTNNNYFLFQNNILKNIIDKINNFTFLSYQLPNMNYINNVLFKNGNIFMGKEEELATSFKLNDNSIEKPQESEQKYLPNEMYIYNKTEKLLNSQECKITSLSNFDAIPSKPIQNYFVDNITGTRRKIKFDSKNEIPILENFFKVVRFPNTSQLEELANFLNFTSNRSSKEKITLKNLKYWFAYRRVKEKRCRNNFK</sequence>
<proteinExistence type="predicted"/>
<feature type="DNA-binding region" description="Homeobox" evidence="2">
    <location>
        <begin position="193"/>
        <end position="262"/>
    </location>
</feature>
<feature type="domain" description="Homeobox" evidence="4">
    <location>
        <begin position="191"/>
        <end position="261"/>
    </location>
</feature>
<dbReference type="GO" id="GO:0005634">
    <property type="term" value="C:nucleus"/>
    <property type="evidence" value="ECO:0007669"/>
    <property type="project" value="UniProtKB-SubCell"/>
</dbReference>
<reference evidence="7" key="2">
    <citation type="submission" date="2020-12" db="UniProtKB">
        <authorList>
            <consortium name="WormBaseParasite"/>
        </authorList>
    </citation>
    <scope>IDENTIFICATION</scope>
</reference>
<evidence type="ECO:0000313" key="5">
    <source>
        <dbReference type="EMBL" id="CEF62141.1"/>
    </source>
</evidence>
<dbReference type="RefSeq" id="XP_024501343.1">
    <property type="nucleotide sequence ID" value="XM_024647245.1"/>
</dbReference>
<comment type="subcellular location">
    <subcellularLocation>
        <location evidence="1 2 3">Nucleus</location>
    </subcellularLocation>
</comment>
<evidence type="ECO:0000313" key="8">
    <source>
        <dbReference type="WormBase" id="SRAE_1000041500"/>
    </source>
</evidence>
<dbReference type="EMBL" id="LN609528">
    <property type="protein sequence ID" value="CEF62141.1"/>
    <property type="molecule type" value="Genomic_DNA"/>
</dbReference>
<dbReference type="CTD" id="36374506"/>
<dbReference type="WormBase" id="SRAE_1000041500">
    <property type="protein sequence ID" value="SRP07627"/>
    <property type="gene ID" value="WBGene00257011"/>
</dbReference>
<dbReference type="SUPFAM" id="SSF46689">
    <property type="entry name" value="Homeodomain-like"/>
    <property type="match status" value="1"/>
</dbReference>
<evidence type="ECO:0000313" key="7">
    <source>
        <dbReference type="WBParaSite" id="SRAE_1000041500.1"/>
    </source>
</evidence>
<evidence type="ECO:0000256" key="1">
    <source>
        <dbReference type="ARBA" id="ARBA00004123"/>
    </source>
</evidence>
<dbReference type="AlphaFoldDB" id="A0A090KXK1"/>
<evidence type="ECO:0000256" key="3">
    <source>
        <dbReference type="RuleBase" id="RU000682"/>
    </source>
</evidence>
<dbReference type="Pfam" id="PF00046">
    <property type="entry name" value="Homeodomain"/>
    <property type="match status" value="1"/>
</dbReference>
<accession>A0A090KXK1</accession>
<keyword evidence="2 3" id="KW-0539">Nucleus</keyword>
<dbReference type="GO" id="GO:0003677">
    <property type="term" value="F:DNA binding"/>
    <property type="evidence" value="ECO:0007669"/>
    <property type="project" value="UniProtKB-UniRule"/>
</dbReference>
<name>A0A090KXK1_STRRB</name>
<dbReference type="STRING" id="34506.A0A090KXK1"/>
<evidence type="ECO:0000313" key="6">
    <source>
        <dbReference type="Proteomes" id="UP000035682"/>
    </source>
</evidence>
<dbReference type="CDD" id="cd00086">
    <property type="entry name" value="homeodomain"/>
    <property type="match status" value="1"/>
</dbReference>
<evidence type="ECO:0000256" key="2">
    <source>
        <dbReference type="PROSITE-ProRule" id="PRU00108"/>
    </source>
</evidence>
<organism evidence="5">
    <name type="scientific">Strongyloides ratti</name>
    <name type="common">Parasitic roundworm</name>
    <dbReference type="NCBI Taxonomy" id="34506"/>
    <lineage>
        <taxon>Eukaryota</taxon>
        <taxon>Metazoa</taxon>
        <taxon>Ecdysozoa</taxon>
        <taxon>Nematoda</taxon>
        <taxon>Chromadorea</taxon>
        <taxon>Rhabditida</taxon>
        <taxon>Tylenchina</taxon>
        <taxon>Panagrolaimomorpha</taxon>
        <taxon>Strongyloidoidea</taxon>
        <taxon>Strongyloididae</taxon>
        <taxon>Strongyloides</taxon>
    </lineage>
</organism>
<dbReference type="SMART" id="SM00389">
    <property type="entry name" value="HOX"/>
    <property type="match status" value="1"/>
</dbReference>
<gene>
    <name evidence="5 7 8" type="ORF">SRAE_1000041500</name>
</gene>
<evidence type="ECO:0000259" key="4">
    <source>
        <dbReference type="PROSITE" id="PS50071"/>
    </source>
</evidence>
<keyword evidence="6" id="KW-1185">Reference proteome</keyword>
<reference evidence="5 6" key="1">
    <citation type="submission" date="2014-09" db="EMBL/GenBank/DDBJ databases">
        <authorList>
            <person name="Martin A.A."/>
        </authorList>
    </citation>
    <scope>NUCLEOTIDE SEQUENCE</scope>
    <source>
        <strain evidence="6">ED321</strain>
        <strain evidence="5">ED321 Heterogonic</strain>
    </source>
</reference>
<protein>
    <submittedName>
        <fullName evidence="5 7">Homeobox domain and Homeodomain-like-containing protein</fullName>
    </submittedName>
</protein>
<dbReference type="PROSITE" id="PS50071">
    <property type="entry name" value="HOMEOBOX_2"/>
    <property type="match status" value="1"/>
</dbReference>